<keyword evidence="2" id="KW-1185">Reference proteome</keyword>
<name>A0AAE1BIX7_PETCI</name>
<proteinExistence type="predicted"/>
<dbReference type="AlphaFoldDB" id="A0AAE1BIX7"/>
<gene>
    <name evidence="1" type="ORF">Pcinc_041721</name>
</gene>
<protein>
    <submittedName>
        <fullName evidence="1">Uncharacterized protein</fullName>
    </submittedName>
</protein>
<comment type="caution">
    <text evidence="1">The sequence shown here is derived from an EMBL/GenBank/DDBJ whole genome shotgun (WGS) entry which is preliminary data.</text>
</comment>
<organism evidence="1 2">
    <name type="scientific">Petrolisthes cinctipes</name>
    <name type="common">Flat porcelain crab</name>
    <dbReference type="NCBI Taxonomy" id="88211"/>
    <lineage>
        <taxon>Eukaryota</taxon>
        <taxon>Metazoa</taxon>
        <taxon>Ecdysozoa</taxon>
        <taxon>Arthropoda</taxon>
        <taxon>Crustacea</taxon>
        <taxon>Multicrustacea</taxon>
        <taxon>Malacostraca</taxon>
        <taxon>Eumalacostraca</taxon>
        <taxon>Eucarida</taxon>
        <taxon>Decapoda</taxon>
        <taxon>Pleocyemata</taxon>
        <taxon>Anomura</taxon>
        <taxon>Galatheoidea</taxon>
        <taxon>Porcellanidae</taxon>
        <taxon>Petrolisthes</taxon>
    </lineage>
</organism>
<evidence type="ECO:0000313" key="2">
    <source>
        <dbReference type="Proteomes" id="UP001286313"/>
    </source>
</evidence>
<sequence>MEVGRESVRDEVAHGMNTDDAGKVLLFLGRGLEPLPHPNPTRPRPPSLPTPFPSPPSILLLSLHLMSRPLYLLHSSFSSICPVHFHSSAMTSLLLHQLQAPSALTSPSRALSVTYLHLSQTISI</sequence>
<accession>A0AAE1BIX7</accession>
<evidence type="ECO:0000313" key="1">
    <source>
        <dbReference type="EMBL" id="KAK3851647.1"/>
    </source>
</evidence>
<dbReference type="EMBL" id="JAWQEG010007802">
    <property type="protein sequence ID" value="KAK3851647.1"/>
    <property type="molecule type" value="Genomic_DNA"/>
</dbReference>
<dbReference type="Proteomes" id="UP001286313">
    <property type="component" value="Unassembled WGS sequence"/>
</dbReference>
<reference evidence="1" key="1">
    <citation type="submission" date="2023-10" db="EMBL/GenBank/DDBJ databases">
        <title>Genome assemblies of two species of porcelain crab, Petrolisthes cinctipes and Petrolisthes manimaculis (Anomura: Porcellanidae).</title>
        <authorList>
            <person name="Angst P."/>
        </authorList>
    </citation>
    <scope>NUCLEOTIDE SEQUENCE</scope>
    <source>
        <strain evidence="1">PB745_01</strain>
        <tissue evidence="1">Gill</tissue>
    </source>
</reference>